<dbReference type="InterPro" id="IPR050816">
    <property type="entry name" value="Flavin-dep_Halogenase_NPB"/>
</dbReference>
<keyword evidence="2" id="KW-1185">Reference proteome</keyword>
<dbReference type="InterPro" id="IPR006905">
    <property type="entry name" value="Flavin_halogenase"/>
</dbReference>
<dbReference type="RefSeq" id="WP_378121197.1">
    <property type="nucleotide sequence ID" value="NZ_JBHRTF010000015.1"/>
</dbReference>
<name>A0ABV7FK83_9GAMM</name>
<dbReference type="InterPro" id="IPR033856">
    <property type="entry name" value="Trp_halogen"/>
</dbReference>
<organism evidence="1 2">
    <name type="scientific">Cellvibrio fontiphilus</name>
    <dbReference type="NCBI Taxonomy" id="1815559"/>
    <lineage>
        <taxon>Bacteria</taxon>
        <taxon>Pseudomonadati</taxon>
        <taxon>Pseudomonadota</taxon>
        <taxon>Gammaproteobacteria</taxon>
        <taxon>Cellvibrionales</taxon>
        <taxon>Cellvibrionaceae</taxon>
        <taxon>Cellvibrio</taxon>
    </lineage>
</organism>
<dbReference type="SUPFAM" id="SSF51905">
    <property type="entry name" value="FAD/NAD(P)-binding domain"/>
    <property type="match status" value="1"/>
</dbReference>
<proteinExistence type="predicted"/>
<dbReference type="GO" id="GO:0016491">
    <property type="term" value="F:oxidoreductase activity"/>
    <property type="evidence" value="ECO:0007669"/>
    <property type="project" value="UniProtKB-KW"/>
</dbReference>
<dbReference type="Gene3D" id="3.50.50.60">
    <property type="entry name" value="FAD/NAD(P)-binding domain"/>
    <property type="match status" value="1"/>
</dbReference>
<dbReference type="PIRSF" id="PIRSF011396">
    <property type="entry name" value="Trp_halogenase"/>
    <property type="match status" value="1"/>
</dbReference>
<evidence type="ECO:0000313" key="1">
    <source>
        <dbReference type="EMBL" id="MFC3117171.1"/>
    </source>
</evidence>
<dbReference type="EC" id="1.14.19.-" evidence="1"/>
<dbReference type="PANTHER" id="PTHR43747">
    <property type="entry name" value="FAD-BINDING PROTEIN"/>
    <property type="match status" value="1"/>
</dbReference>
<dbReference type="EMBL" id="JBHRTF010000015">
    <property type="protein sequence ID" value="MFC3117171.1"/>
    <property type="molecule type" value="Genomic_DNA"/>
</dbReference>
<evidence type="ECO:0000313" key="2">
    <source>
        <dbReference type="Proteomes" id="UP001595555"/>
    </source>
</evidence>
<protein>
    <submittedName>
        <fullName evidence="1">Tryptophan halogenase family protein</fullName>
        <ecNumber evidence="1">1.14.19.-</ecNumber>
    </submittedName>
</protein>
<dbReference type="PANTHER" id="PTHR43747:SF4">
    <property type="entry name" value="FLAVIN-DEPENDENT TRYPTOPHAN HALOGENASE"/>
    <property type="match status" value="1"/>
</dbReference>
<gene>
    <name evidence="1" type="ORF">ACFODX_16505</name>
</gene>
<dbReference type="InterPro" id="IPR036188">
    <property type="entry name" value="FAD/NAD-bd_sf"/>
</dbReference>
<dbReference type="Proteomes" id="UP001595555">
    <property type="component" value="Unassembled WGS sequence"/>
</dbReference>
<dbReference type="Pfam" id="PF04820">
    <property type="entry name" value="Trp_halogenase"/>
    <property type="match status" value="1"/>
</dbReference>
<accession>A0ABV7FK83</accession>
<keyword evidence="1" id="KW-0560">Oxidoreductase</keyword>
<reference evidence="2" key="1">
    <citation type="journal article" date="2019" name="Int. J. Syst. Evol. Microbiol.">
        <title>The Global Catalogue of Microorganisms (GCM) 10K type strain sequencing project: providing services to taxonomists for standard genome sequencing and annotation.</title>
        <authorList>
            <consortium name="The Broad Institute Genomics Platform"/>
            <consortium name="The Broad Institute Genome Sequencing Center for Infectious Disease"/>
            <person name="Wu L."/>
            <person name="Ma J."/>
        </authorList>
    </citation>
    <scope>NUCLEOTIDE SEQUENCE [LARGE SCALE GENOMIC DNA]</scope>
    <source>
        <strain evidence="2">KCTC 52237</strain>
    </source>
</reference>
<comment type="caution">
    <text evidence="1">The sequence shown here is derived from an EMBL/GenBank/DDBJ whole genome shotgun (WGS) entry which is preliminary data.</text>
</comment>
<sequence>MNKSTIKKIVILGGGTAGWMTAAALSRFVKTEATEIILVESAAIGTVGVGEATIPHIRVFNDMLGIDEDEFMRSTRATYKLGIRFDGWGSESSDYFHPFGDHGFPIKGIPFHHYWLRARKLAEVETFDRYSLANVMAASERFIYPSANQNSVESTFSYAYHLDAGAYARFLRDYSEARGVQRVEGEVVSVTLNQDTGFIQSLNLADGKILAGDFFIDCSGFRARLLGQELKVPFTSWNRWLPCDRAFAMPSELTADIRPYTRSSAKSAGWCWQIPLQHRMGNGHVFCSSFCTDQQAVDILLAHVQGKPLADPRRIDFEAGMRYHAWEKNCVAIGLASGFLEPLESTSIYLIQVGIYKLLELLPISSDFELDAKEFNRMVSDEYEKIRDFIILHYHLNNRAEGFWQQTATMNIPDSLQHKMEVFKESASVVEYDAGLFMPPSWLAVYFGQGLFPEKIDSRIEQISTHELLPLVQKIPEHLRHLVKKMPSHTAALHALSSGKMAANSVKPRMSLYGGAR</sequence>